<evidence type="ECO:0000256" key="6">
    <source>
        <dbReference type="ARBA" id="ARBA00022777"/>
    </source>
</evidence>
<dbReference type="Gene3D" id="3.30.565.10">
    <property type="entry name" value="Histidine kinase-like ATPase, C-terminal domain"/>
    <property type="match status" value="1"/>
</dbReference>
<dbReference type="GO" id="GO:0016301">
    <property type="term" value="F:kinase activity"/>
    <property type="evidence" value="ECO:0007669"/>
    <property type="project" value="UniProtKB-KW"/>
</dbReference>
<evidence type="ECO:0000256" key="10">
    <source>
        <dbReference type="SAM" id="Phobius"/>
    </source>
</evidence>
<keyword evidence="8" id="KW-0902">Two-component regulatory system</keyword>
<dbReference type="Pfam" id="PF07730">
    <property type="entry name" value="HisKA_3"/>
    <property type="match status" value="1"/>
</dbReference>
<organism evidence="13 14">
    <name type="scientific">Curtobacterium citreum</name>
    <dbReference type="NCBI Taxonomy" id="2036"/>
    <lineage>
        <taxon>Bacteria</taxon>
        <taxon>Bacillati</taxon>
        <taxon>Actinomycetota</taxon>
        <taxon>Actinomycetes</taxon>
        <taxon>Micrococcales</taxon>
        <taxon>Microbacteriaceae</taxon>
        <taxon>Curtobacterium</taxon>
    </lineage>
</organism>
<feature type="transmembrane region" description="Helical" evidence="10">
    <location>
        <begin position="36"/>
        <end position="59"/>
    </location>
</feature>
<keyword evidence="7" id="KW-0067">ATP-binding</keyword>
<keyword evidence="10" id="KW-0812">Transmembrane</keyword>
<evidence type="ECO:0000256" key="8">
    <source>
        <dbReference type="ARBA" id="ARBA00023012"/>
    </source>
</evidence>
<dbReference type="Proteomes" id="UP001370299">
    <property type="component" value="Unassembled WGS sequence"/>
</dbReference>
<dbReference type="InterPro" id="IPR036890">
    <property type="entry name" value="HATPase_C_sf"/>
</dbReference>
<dbReference type="EC" id="2.7.13.3" evidence="2"/>
<evidence type="ECO:0000256" key="2">
    <source>
        <dbReference type="ARBA" id="ARBA00012438"/>
    </source>
</evidence>
<dbReference type="Gene3D" id="1.20.5.1930">
    <property type="match status" value="1"/>
</dbReference>
<evidence type="ECO:0000313" key="14">
    <source>
        <dbReference type="Proteomes" id="UP001370299"/>
    </source>
</evidence>
<feature type="transmembrane region" description="Helical" evidence="10">
    <location>
        <begin position="162"/>
        <end position="181"/>
    </location>
</feature>
<gene>
    <name evidence="13" type="ORF">WMN62_03040</name>
</gene>
<feature type="compositionally biased region" description="Basic and acidic residues" evidence="9">
    <location>
        <begin position="367"/>
        <end position="376"/>
    </location>
</feature>
<dbReference type="CDD" id="cd16917">
    <property type="entry name" value="HATPase_UhpB-NarQ-NarX-like"/>
    <property type="match status" value="1"/>
</dbReference>
<evidence type="ECO:0000256" key="9">
    <source>
        <dbReference type="SAM" id="MobiDB-lite"/>
    </source>
</evidence>
<evidence type="ECO:0000259" key="11">
    <source>
        <dbReference type="Pfam" id="PF02518"/>
    </source>
</evidence>
<feature type="transmembrane region" description="Helical" evidence="10">
    <location>
        <begin position="65"/>
        <end position="84"/>
    </location>
</feature>
<evidence type="ECO:0000256" key="1">
    <source>
        <dbReference type="ARBA" id="ARBA00000085"/>
    </source>
</evidence>
<sequence length="429" mass="44679">MTSADLAPGAVQDGAGGIALPDAPGRLRRFWARHPVLTDALLMVFWGAIEVLVAFRSAWQVDGSPAARLTVVVLVVIAVSGIPLRRTHPAATAVLGLASVVAMTWTQAGYSPVLFTVYAATVWWSRAAGWWTAAVATVLAAGATALRVWVVAPGSGGLADVLYPQPTAFLLAAVLIGINVANRRRYTQALIDRAHQLARERDQQAQLATAAERARIAREMHDIVSHSLTVMVRLAEGAAAGASAGPSSGGAESAATTAMRGVADVGRGAMGDMRRMLGVLGGDGEPALAPQPGVHDVPQLVDRFRALGTPVALELVGVVPEDDALQLAVYRVVQEGLTNTARHAQHVRSVDVQVAASATEVTVVVTDDGRTGDPARPDGSAHAPGGSGRGLIGIEERIRALGGQVRAGSRDGTDGWQIRATIPVRTEDR</sequence>
<evidence type="ECO:0000313" key="13">
    <source>
        <dbReference type="EMBL" id="MEK0170436.1"/>
    </source>
</evidence>
<evidence type="ECO:0000259" key="12">
    <source>
        <dbReference type="Pfam" id="PF07730"/>
    </source>
</evidence>
<accession>A0ABU8Y8J6</accession>
<dbReference type="Pfam" id="PF02518">
    <property type="entry name" value="HATPase_c"/>
    <property type="match status" value="1"/>
</dbReference>
<feature type="domain" description="Signal transduction histidine kinase subgroup 3 dimerisation and phosphoacceptor" evidence="12">
    <location>
        <begin position="212"/>
        <end position="280"/>
    </location>
</feature>
<feature type="transmembrane region" description="Helical" evidence="10">
    <location>
        <begin position="130"/>
        <end position="150"/>
    </location>
</feature>
<proteinExistence type="predicted"/>
<dbReference type="RefSeq" id="WP_123314133.1">
    <property type="nucleotide sequence ID" value="NZ_JBBKAP010000009.1"/>
</dbReference>
<feature type="region of interest" description="Disordered" evidence="9">
    <location>
        <begin position="367"/>
        <end position="390"/>
    </location>
</feature>
<keyword evidence="4" id="KW-0808">Transferase</keyword>
<dbReference type="SUPFAM" id="SSF55874">
    <property type="entry name" value="ATPase domain of HSP90 chaperone/DNA topoisomerase II/histidine kinase"/>
    <property type="match status" value="1"/>
</dbReference>
<comment type="caution">
    <text evidence="13">The sequence shown here is derived from an EMBL/GenBank/DDBJ whole genome shotgun (WGS) entry which is preliminary data.</text>
</comment>
<name>A0ABU8Y8J6_9MICO</name>
<keyword evidence="6 13" id="KW-0418">Kinase</keyword>
<keyword evidence="14" id="KW-1185">Reference proteome</keyword>
<comment type="catalytic activity">
    <reaction evidence="1">
        <text>ATP + protein L-histidine = ADP + protein N-phospho-L-histidine.</text>
        <dbReference type="EC" id="2.7.13.3"/>
    </reaction>
</comment>
<dbReference type="PANTHER" id="PTHR24421">
    <property type="entry name" value="NITRATE/NITRITE SENSOR PROTEIN NARX-RELATED"/>
    <property type="match status" value="1"/>
</dbReference>
<dbReference type="InterPro" id="IPR050482">
    <property type="entry name" value="Sensor_HK_TwoCompSys"/>
</dbReference>
<dbReference type="PANTHER" id="PTHR24421:SF10">
    <property type="entry name" value="NITRATE_NITRITE SENSOR PROTEIN NARQ"/>
    <property type="match status" value="1"/>
</dbReference>
<evidence type="ECO:0000256" key="7">
    <source>
        <dbReference type="ARBA" id="ARBA00022840"/>
    </source>
</evidence>
<dbReference type="EMBL" id="JBBLYY010000019">
    <property type="protein sequence ID" value="MEK0170436.1"/>
    <property type="molecule type" value="Genomic_DNA"/>
</dbReference>
<evidence type="ECO:0000256" key="3">
    <source>
        <dbReference type="ARBA" id="ARBA00022553"/>
    </source>
</evidence>
<reference evidence="13 14" key="1">
    <citation type="submission" date="2024-03" db="EMBL/GenBank/DDBJ databases">
        <title>Whole genomes of four grape xylem sap localized bacterial endophytes.</title>
        <authorList>
            <person name="Kumar G."/>
            <person name="Savka M.A."/>
        </authorList>
    </citation>
    <scope>NUCLEOTIDE SEQUENCE [LARGE SCALE GENOMIC DNA]</scope>
    <source>
        <strain evidence="13 14">RIT_GXS8</strain>
    </source>
</reference>
<protein>
    <recommendedName>
        <fullName evidence="2">histidine kinase</fullName>
        <ecNumber evidence="2">2.7.13.3</ecNumber>
    </recommendedName>
</protein>
<keyword evidence="5" id="KW-0547">Nucleotide-binding</keyword>
<feature type="domain" description="Histidine kinase/HSP90-like ATPase" evidence="11">
    <location>
        <begin position="326"/>
        <end position="424"/>
    </location>
</feature>
<dbReference type="InterPro" id="IPR003594">
    <property type="entry name" value="HATPase_dom"/>
</dbReference>
<evidence type="ECO:0000256" key="5">
    <source>
        <dbReference type="ARBA" id="ARBA00022741"/>
    </source>
</evidence>
<evidence type="ECO:0000256" key="4">
    <source>
        <dbReference type="ARBA" id="ARBA00022679"/>
    </source>
</evidence>
<keyword evidence="10" id="KW-1133">Transmembrane helix</keyword>
<keyword evidence="3" id="KW-0597">Phosphoprotein</keyword>
<dbReference type="InterPro" id="IPR011712">
    <property type="entry name" value="Sig_transdc_His_kin_sub3_dim/P"/>
</dbReference>
<keyword evidence="10" id="KW-0472">Membrane</keyword>